<evidence type="ECO:0000313" key="2">
    <source>
        <dbReference type="Proteomes" id="UP001140066"/>
    </source>
</evidence>
<gene>
    <name evidence="1" type="ORF">GGI18_005161</name>
</gene>
<name>A0ACC1K0E3_9FUNG</name>
<proteinExistence type="predicted"/>
<dbReference type="Proteomes" id="UP001140066">
    <property type="component" value="Unassembled WGS sequence"/>
</dbReference>
<protein>
    <submittedName>
        <fullName evidence="1">Uncharacterized protein</fullName>
    </submittedName>
</protein>
<reference evidence="1" key="1">
    <citation type="submission" date="2022-07" db="EMBL/GenBank/DDBJ databases">
        <title>Phylogenomic reconstructions and comparative analyses of Kickxellomycotina fungi.</title>
        <authorList>
            <person name="Reynolds N.K."/>
            <person name="Stajich J.E."/>
            <person name="Barry K."/>
            <person name="Grigoriev I.V."/>
            <person name="Crous P."/>
            <person name="Smith M.E."/>
        </authorList>
    </citation>
    <scope>NUCLEOTIDE SEQUENCE</scope>
    <source>
        <strain evidence="1">BCRC 34191</strain>
    </source>
</reference>
<dbReference type="EMBL" id="JANBUK010002742">
    <property type="protein sequence ID" value="KAJ2770760.1"/>
    <property type="molecule type" value="Genomic_DNA"/>
</dbReference>
<organism evidence="1 2">
    <name type="scientific">Coemansia linderi</name>
    <dbReference type="NCBI Taxonomy" id="2663919"/>
    <lineage>
        <taxon>Eukaryota</taxon>
        <taxon>Fungi</taxon>
        <taxon>Fungi incertae sedis</taxon>
        <taxon>Zoopagomycota</taxon>
        <taxon>Kickxellomycotina</taxon>
        <taxon>Kickxellomycetes</taxon>
        <taxon>Kickxellales</taxon>
        <taxon>Kickxellaceae</taxon>
        <taxon>Coemansia</taxon>
    </lineage>
</organism>
<evidence type="ECO:0000313" key="1">
    <source>
        <dbReference type="EMBL" id="KAJ2770760.1"/>
    </source>
</evidence>
<sequence length="104" mass="10959">YGKYSFCDPLQRVSWVMTEWYNDQRNVDGACDFDGFAKVVSVKSTDDSSCSDQKDDPQSSKGPSSDKGDSSSSSSSAAKILGGAPSMAALSVSVVLAMLTSTLL</sequence>
<keyword evidence="2" id="KW-1185">Reference proteome</keyword>
<feature type="non-terminal residue" evidence="1">
    <location>
        <position position="1"/>
    </location>
</feature>
<accession>A0ACC1K0E3</accession>
<comment type="caution">
    <text evidence="1">The sequence shown here is derived from an EMBL/GenBank/DDBJ whole genome shotgun (WGS) entry which is preliminary data.</text>
</comment>